<accession>A0A699KFQ2</accession>
<comment type="caution">
    <text evidence="1">The sequence shown here is derived from an EMBL/GenBank/DDBJ whole genome shotgun (WGS) entry which is preliminary data.</text>
</comment>
<evidence type="ECO:0000313" key="1">
    <source>
        <dbReference type="EMBL" id="GFA92498.1"/>
    </source>
</evidence>
<dbReference type="EMBL" id="BKCJ010515323">
    <property type="protein sequence ID" value="GFA92498.1"/>
    <property type="molecule type" value="Genomic_DNA"/>
</dbReference>
<proteinExistence type="predicted"/>
<reference evidence="1" key="1">
    <citation type="journal article" date="2019" name="Sci. Rep.">
        <title>Draft genome of Tanacetum cinerariifolium, the natural source of mosquito coil.</title>
        <authorList>
            <person name="Yamashiro T."/>
            <person name="Shiraishi A."/>
            <person name="Satake H."/>
            <person name="Nakayama K."/>
        </authorList>
    </citation>
    <scope>NUCLEOTIDE SEQUENCE</scope>
</reference>
<name>A0A699KFQ2_TANCI</name>
<organism evidence="1">
    <name type="scientific">Tanacetum cinerariifolium</name>
    <name type="common">Dalmatian daisy</name>
    <name type="synonym">Chrysanthemum cinerariifolium</name>
    <dbReference type="NCBI Taxonomy" id="118510"/>
    <lineage>
        <taxon>Eukaryota</taxon>
        <taxon>Viridiplantae</taxon>
        <taxon>Streptophyta</taxon>
        <taxon>Embryophyta</taxon>
        <taxon>Tracheophyta</taxon>
        <taxon>Spermatophyta</taxon>
        <taxon>Magnoliopsida</taxon>
        <taxon>eudicotyledons</taxon>
        <taxon>Gunneridae</taxon>
        <taxon>Pentapetalae</taxon>
        <taxon>asterids</taxon>
        <taxon>campanulids</taxon>
        <taxon>Asterales</taxon>
        <taxon>Asteraceae</taxon>
        <taxon>Asteroideae</taxon>
        <taxon>Anthemideae</taxon>
        <taxon>Anthemidinae</taxon>
        <taxon>Tanacetum</taxon>
    </lineage>
</organism>
<sequence length="178" mass="20031">MRIIILLNYFNEIYISIIFLTAGKLLFDDRGTKPEDSRNELNLQTFFVMNKIDGSSGEGGVVLMFLGLAFSSSSLSDLSSQDLFSCLGHIVMALVELLLRSKMSFHQALDSIFKLNETTIECTRDMWRQSDCLDEFSEVSWLTTGRLMDGSSCGGIGIVREDLDKKPKIDAMMIDFLE</sequence>
<gene>
    <name evidence="1" type="ORF">Tci_664470</name>
</gene>
<protein>
    <submittedName>
        <fullName evidence="1">Uncharacterized protein</fullName>
    </submittedName>
</protein>
<dbReference type="AlphaFoldDB" id="A0A699KFQ2"/>